<organism evidence="1 2">
    <name type="scientific">Bradyrhizobium australiense</name>
    <dbReference type="NCBI Taxonomy" id="2721161"/>
    <lineage>
        <taxon>Bacteria</taxon>
        <taxon>Pseudomonadati</taxon>
        <taxon>Pseudomonadota</taxon>
        <taxon>Alphaproteobacteria</taxon>
        <taxon>Hyphomicrobiales</taxon>
        <taxon>Nitrobacteraceae</taxon>
        <taxon>Bradyrhizobium</taxon>
    </lineage>
</organism>
<accession>A0A7Y4GLL9</accession>
<dbReference type="InterPro" id="IPR011048">
    <property type="entry name" value="Haem_d1_sf"/>
</dbReference>
<dbReference type="RefSeq" id="WP_171577386.1">
    <property type="nucleotide sequence ID" value="NZ_JAAVLX010000001.1"/>
</dbReference>
<evidence type="ECO:0000313" key="2">
    <source>
        <dbReference type="Proteomes" id="UP000544122"/>
    </source>
</evidence>
<gene>
    <name evidence="1" type="ORF">HCN58_00190</name>
</gene>
<sequence>MATLPGFSGVAGAVADEGEILVTNRGSANLAWVDAATFETKAVLKTGARPNGAAIVKRRSLGIVACIGDERETPSLHAFGLSDHKQVSIDLPGRPRWCVTDAEAKRIFLCIREPSMVLVAGLPDLSQIAEWRLPSGGAHGLDIDHSRGRLYAACDDGALVELDSTSGEVANVWSIAGAPDVTFFNPATGRVHVAIGEPGLVETIDPRTGTAIQTITGGGAHTTALVIPDQLYVISPKHGGILVLADA</sequence>
<keyword evidence="2" id="KW-1185">Reference proteome</keyword>
<dbReference type="EMBL" id="JAAVLX010000001">
    <property type="protein sequence ID" value="NOJ38060.1"/>
    <property type="molecule type" value="Genomic_DNA"/>
</dbReference>
<reference evidence="1 2" key="1">
    <citation type="submission" date="2020-03" db="EMBL/GenBank/DDBJ databases">
        <title>Bradyrhizobium diversity isolated from nodules of Indigofera sp.</title>
        <authorList>
            <person name="Klepa M."/>
            <person name="Helene L."/>
            <person name="Hungria M."/>
        </authorList>
    </citation>
    <scope>NUCLEOTIDE SEQUENCE [LARGE SCALE GENOMIC DNA]</scope>
    <source>
        <strain evidence="1 2">WSM 1791</strain>
    </source>
</reference>
<protein>
    <recommendedName>
        <fullName evidence="3">YncE family protein</fullName>
    </recommendedName>
</protein>
<dbReference type="Proteomes" id="UP000544122">
    <property type="component" value="Unassembled WGS sequence"/>
</dbReference>
<evidence type="ECO:0008006" key="3">
    <source>
        <dbReference type="Google" id="ProtNLM"/>
    </source>
</evidence>
<evidence type="ECO:0000313" key="1">
    <source>
        <dbReference type="EMBL" id="NOJ38060.1"/>
    </source>
</evidence>
<dbReference type="SUPFAM" id="SSF51004">
    <property type="entry name" value="C-terminal (heme d1) domain of cytochrome cd1-nitrite reductase"/>
    <property type="match status" value="1"/>
</dbReference>
<dbReference type="InterPro" id="IPR015943">
    <property type="entry name" value="WD40/YVTN_repeat-like_dom_sf"/>
</dbReference>
<comment type="caution">
    <text evidence="1">The sequence shown here is derived from an EMBL/GenBank/DDBJ whole genome shotgun (WGS) entry which is preliminary data.</text>
</comment>
<proteinExistence type="predicted"/>
<name>A0A7Y4GLL9_9BRAD</name>
<dbReference type="Gene3D" id="2.130.10.10">
    <property type="entry name" value="YVTN repeat-like/Quinoprotein amine dehydrogenase"/>
    <property type="match status" value="2"/>
</dbReference>
<dbReference type="AlphaFoldDB" id="A0A7Y4GLL9"/>